<feature type="compositionally biased region" description="Acidic residues" evidence="1">
    <location>
        <begin position="357"/>
        <end position="368"/>
    </location>
</feature>
<reference evidence="3 4" key="1">
    <citation type="journal article" date="2011" name="J. Bacteriol.">
        <title>Genome sequence of Haloplasma contractile, an unusual contractile bacterium from a deep-sea anoxic brine lake.</title>
        <authorList>
            <person name="Antunes A."/>
            <person name="Alam I."/>
            <person name="El Dorry H."/>
            <person name="Siam R."/>
            <person name="Robertson A."/>
            <person name="Bajic V.B."/>
            <person name="Stingl U."/>
        </authorList>
    </citation>
    <scope>NUCLEOTIDE SEQUENCE [LARGE SCALE GENOMIC DNA]</scope>
    <source>
        <strain evidence="3 4">SSD-17B</strain>
    </source>
</reference>
<accession>F7Q0Q3</accession>
<keyword evidence="2" id="KW-0732">Signal</keyword>
<sequence>MKKILLLMLVSFAFLLASCESALDSLVETNTTTGDQDDITDTLSNEIISNALNELMHMESYETTLHFRLVTEEMNLEVNPALKYQVYTKEDGRIMKVDYNNKIMEGLGLQPFELIIDESTETLYLNDTQTWYQSTFTEIEQQLGLDDITGMPEPTDPALIEKIDQANTILIDAVQNFNKATYIETVNNGDRELAHFVLEYNVRNILKDLFDLYNQNNELGFEDFNSLIQTLELEDLALLFETFDVDVYFDTTTLQVARVELELANLLKDVYSIMEEQINTSISDENIDVETVLDYLEHLEIGVNIYNVNSLDEIIIPEGAKNGATLDLYSWFMESTNGGYDPYDGSDDWSGASGTTDDNDTNTEDSTDDSSGASEDWT</sequence>
<organism evidence="3 4">
    <name type="scientific">Haloplasma contractile SSD-17B</name>
    <dbReference type="NCBI Taxonomy" id="1033810"/>
    <lineage>
        <taxon>Bacteria</taxon>
        <taxon>Bacillati</taxon>
        <taxon>Mycoplasmatota</taxon>
        <taxon>Mollicutes</taxon>
        <taxon>Haloplasmatales</taxon>
        <taxon>Haloplasmataceae</taxon>
        <taxon>Haloplasma</taxon>
    </lineage>
</organism>
<dbReference type="EMBL" id="AFNU02000006">
    <property type="protein sequence ID" value="ERJ11963.1"/>
    <property type="molecule type" value="Genomic_DNA"/>
</dbReference>
<feature type="signal peptide" evidence="2">
    <location>
        <begin position="1"/>
        <end position="22"/>
    </location>
</feature>
<protein>
    <submittedName>
        <fullName evidence="3">Membrane lipoprotein</fullName>
    </submittedName>
</protein>
<keyword evidence="3" id="KW-0449">Lipoprotein</keyword>
<feature type="chain" id="PRO_5003366988" evidence="2">
    <location>
        <begin position="23"/>
        <end position="378"/>
    </location>
</feature>
<name>F7Q0Q3_9MOLU</name>
<dbReference type="Proteomes" id="UP000005707">
    <property type="component" value="Unassembled WGS sequence"/>
</dbReference>
<reference evidence="3 4" key="2">
    <citation type="journal article" date="2013" name="PLoS ONE">
        <title>INDIGO - INtegrated Data Warehouse of MIcrobial GenOmes with Examples from the Red Sea Extremophiles.</title>
        <authorList>
            <person name="Alam I."/>
            <person name="Antunes A."/>
            <person name="Kamau A.A."/>
            <person name="Ba Alawi W."/>
            <person name="Kalkatawi M."/>
            <person name="Stingl U."/>
            <person name="Bajic V.B."/>
        </authorList>
    </citation>
    <scope>NUCLEOTIDE SEQUENCE [LARGE SCALE GENOMIC DNA]</scope>
    <source>
        <strain evidence="3 4">SSD-17B</strain>
    </source>
</reference>
<comment type="caution">
    <text evidence="3">The sequence shown here is derived from an EMBL/GenBank/DDBJ whole genome shotgun (WGS) entry which is preliminary data.</text>
</comment>
<evidence type="ECO:0000313" key="3">
    <source>
        <dbReference type="EMBL" id="ERJ11963.1"/>
    </source>
</evidence>
<gene>
    <name evidence="3" type="ORF">HLPCO_001877</name>
</gene>
<dbReference type="AlphaFoldDB" id="F7Q0Q3"/>
<proteinExistence type="predicted"/>
<dbReference type="OrthoDB" id="9843750at2"/>
<evidence type="ECO:0000313" key="4">
    <source>
        <dbReference type="Proteomes" id="UP000005707"/>
    </source>
</evidence>
<dbReference type="RefSeq" id="WP_008827177.1">
    <property type="nucleotide sequence ID" value="NZ_AFNU02000006.1"/>
</dbReference>
<feature type="region of interest" description="Disordered" evidence="1">
    <location>
        <begin position="342"/>
        <end position="378"/>
    </location>
</feature>
<evidence type="ECO:0000256" key="2">
    <source>
        <dbReference type="SAM" id="SignalP"/>
    </source>
</evidence>
<dbReference type="PROSITE" id="PS51257">
    <property type="entry name" value="PROKAR_LIPOPROTEIN"/>
    <property type="match status" value="1"/>
</dbReference>
<dbReference type="InParanoid" id="F7Q0Q3"/>
<keyword evidence="4" id="KW-1185">Reference proteome</keyword>
<evidence type="ECO:0000256" key="1">
    <source>
        <dbReference type="SAM" id="MobiDB-lite"/>
    </source>
</evidence>